<organism evidence="3 4">
    <name type="scientific">Microbacterium azadirachtae</name>
    <dbReference type="NCBI Taxonomy" id="582680"/>
    <lineage>
        <taxon>Bacteria</taxon>
        <taxon>Bacillati</taxon>
        <taxon>Actinomycetota</taxon>
        <taxon>Actinomycetes</taxon>
        <taxon>Micrococcales</taxon>
        <taxon>Microbacteriaceae</taxon>
        <taxon>Microbacterium</taxon>
    </lineage>
</organism>
<protein>
    <submittedName>
        <fullName evidence="3">HupE / UreJ protein</fullName>
    </submittedName>
</protein>
<dbReference type="Proteomes" id="UP000033448">
    <property type="component" value="Unassembled WGS sequence"/>
</dbReference>
<dbReference type="AlphaFoldDB" id="A0A0F0L628"/>
<feature type="transmembrane region" description="Helical" evidence="1">
    <location>
        <begin position="200"/>
        <end position="224"/>
    </location>
</feature>
<accession>A0A0F0L628</accession>
<feature type="transmembrane region" description="Helical" evidence="1">
    <location>
        <begin position="337"/>
        <end position="362"/>
    </location>
</feature>
<dbReference type="OrthoDB" id="9808870at2"/>
<feature type="transmembrane region" description="Helical" evidence="1">
    <location>
        <begin position="260"/>
        <end position="278"/>
    </location>
</feature>
<keyword evidence="2" id="KW-0732">Signal</keyword>
<feature type="transmembrane region" description="Helical" evidence="1">
    <location>
        <begin position="299"/>
        <end position="325"/>
    </location>
</feature>
<name>A0A0F0L628_9MICO</name>
<reference evidence="3 4" key="1">
    <citation type="submission" date="2015-02" db="EMBL/GenBank/DDBJ databases">
        <title>Draft genome sequences of ten Microbacterium spp. with emphasis on heavy metal contaminated environments.</title>
        <authorList>
            <person name="Corretto E."/>
        </authorList>
    </citation>
    <scope>NUCLEOTIDE SEQUENCE [LARGE SCALE GENOMIC DNA]</scope>
    <source>
        <strain evidence="3 4">DSM 23848</strain>
    </source>
</reference>
<proteinExistence type="predicted"/>
<dbReference type="InterPro" id="IPR032809">
    <property type="entry name" value="Put_HupE_UreJ"/>
</dbReference>
<dbReference type="Pfam" id="PF13795">
    <property type="entry name" value="HupE_UreJ_2"/>
    <property type="match status" value="1"/>
</dbReference>
<keyword evidence="1" id="KW-1133">Transmembrane helix</keyword>
<keyword evidence="1" id="KW-0812">Transmembrane</keyword>
<feature type="signal peptide" evidence="2">
    <location>
        <begin position="1"/>
        <end position="27"/>
    </location>
</feature>
<feature type="chain" id="PRO_5002444901" evidence="2">
    <location>
        <begin position="28"/>
        <end position="400"/>
    </location>
</feature>
<dbReference type="EMBL" id="JYIT01000059">
    <property type="protein sequence ID" value="KJL26991.1"/>
    <property type="molecule type" value="Genomic_DNA"/>
</dbReference>
<feature type="transmembrane region" description="Helical" evidence="1">
    <location>
        <begin position="369"/>
        <end position="391"/>
    </location>
</feature>
<dbReference type="PATRIC" id="fig|582680.7.peg.757"/>
<keyword evidence="1" id="KW-0472">Membrane</keyword>
<gene>
    <name evidence="3" type="ORF">RL72_00730</name>
</gene>
<evidence type="ECO:0000313" key="3">
    <source>
        <dbReference type="EMBL" id="KJL26991.1"/>
    </source>
</evidence>
<sequence>MRLLSRGALVLVLVGAAVLLLARPADAHVTTVAYADLSAASATDVRVAFDLQYPLLSASAARAEKDPALFADAVEHPHPGAENRVLADHAAAIVAYASAHFTVAVDGGGPCRPRADGPAEFHTRDATDYARFTVRYACAAAHHGAVVVRSTLFPDTEGMVKDTKTIVTYALDGRSGSAALDASHPRFSTVQPWTERFAEFFLLGAEHLLTGIDHILFLLALIVSSRRLRDVVFAATCFTVAHSITFLLAALGLVHVGSDIVEPAIALSIAAVAAWHLWEERLRRAARRRGEPAPEPSRRAALLRLGIVFGFGLIHGLGFASALHITEPWSWTLLWSLLVFNLGIEAVQLSIILIVFPALMLLRRRMPRTATVAGIVVTVVVLAFGLLWFFLRVLGLPGTP</sequence>
<dbReference type="RefSeq" id="WP_045249466.1">
    <property type="nucleotide sequence ID" value="NZ_JYIT01000059.1"/>
</dbReference>
<evidence type="ECO:0000313" key="4">
    <source>
        <dbReference type="Proteomes" id="UP000033448"/>
    </source>
</evidence>
<evidence type="ECO:0000256" key="1">
    <source>
        <dbReference type="SAM" id="Phobius"/>
    </source>
</evidence>
<comment type="caution">
    <text evidence="3">The sequence shown here is derived from an EMBL/GenBank/DDBJ whole genome shotgun (WGS) entry which is preliminary data.</text>
</comment>
<feature type="transmembrane region" description="Helical" evidence="1">
    <location>
        <begin position="231"/>
        <end position="254"/>
    </location>
</feature>
<keyword evidence="4" id="KW-1185">Reference proteome</keyword>
<evidence type="ECO:0000256" key="2">
    <source>
        <dbReference type="SAM" id="SignalP"/>
    </source>
</evidence>